<accession>A0ABW3TT35</accession>
<evidence type="ECO:0000313" key="3">
    <source>
        <dbReference type="Proteomes" id="UP001597231"/>
    </source>
</evidence>
<dbReference type="CDD" id="cd04301">
    <property type="entry name" value="NAT_SF"/>
    <property type="match status" value="1"/>
</dbReference>
<comment type="caution">
    <text evidence="2">The sequence shown here is derived from an EMBL/GenBank/DDBJ whole genome shotgun (WGS) entry which is preliminary data.</text>
</comment>
<name>A0ABW3TT35_9BACL</name>
<dbReference type="PROSITE" id="PS51186">
    <property type="entry name" value="GNAT"/>
    <property type="match status" value="1"/>
</dbReference>
<evidence type="ECO:0000313" key="2">
    <source>
        <dbReference type="EMBL" id="MFD1203647.1"/>
    </source>
</evidence>
<dbReference type="Gene3D" id="3.40.630.30">
    <property type="match status" value="1"/>
</dbReference>
<dbReference type="RefSeq" id="WP_381479522.1">
    <property type="nucleotide sequence ID" value="NZ_JBHTLT010000002.1"/>
</dbReference>
<dbReference type="InterPro" id="IPR016181">
    <property type="entry name" value="Acyl_CoA_acyltransferase"/>
</dbReference>
<feature type="domain" description="N-acetyltransferase" evidence="1">
    <location>
        <begin position="11"/>
        <end position="153"/>
    </location>
</feature>
<evidence type="ECO:0000259" key="1">
    <source>
        <dbReference type="PROSITE" id="PS51186"/>
    </source>
</evidence>
<dbReference type="EMBL" id="JBHTLT010000002">
    <property type="protein sequence ID" value="MFD1203647.1"/>
    <property type="molecule type" value="Genomic_DNA"/>
</dbReference>
<dbReference type="SUPFAM" id="SSF55729">
    <property type="entry name" value="Acyl-CoA N-acyltransferases (Nat)"/>
    <property type="match status" value="1"/>
</dbReference>
<dbReference type="InterPro" id="IPR000182">
    <property type="entry name" value="GNAT_dom"/>
</dbReference>
<reference evidence="3" key="1">
    <citation type="journal article" date="2019" name="Int. J. Syst. Evol. Microbiol.">
        <title>The Global Catalogue of Microorganisms (GCM) 10K type strain sequencing project: providing services to taxonomists for standard genome sequencing and annotation.</title>
        <authorList>
            <consortium name="The Broad Institute Genomics Platform"/>
            <consortium name="The Broad Institute Genome Sequencing Center for Infectious Disease"/>
            <person name="Wu L."/>
            <person name="Ma J."/>
        </authorList>
    </citation>
    <scope>NUCLEOTIDE SEQUENCE [LARGE SCALE GENOMIC DNA]</scope>
    <source>
        <strain evidence="3">CCUG 53915</strain>
    </source>
</reference>
<gene>
    <name evidence="2" type="ORF">ACFQ38_00650</name>
</gene>
<organism evidence="2 3">
    <name type="scientific">Sporosarcina contaminans</name>
    <dbReference type="NCBI Taxonomy" id="633403"/>
    <lineage>
        <taxon>Bacteria</taxon>
        <taxon>Bacillati</taxon>
        <taxon>Bacillota</taxon>
        <taxon>Bacilli</taxon>
        <taxon>Bacillales</taxon>
        <taxon>Caryophanaceae</taxon>
        <taxon>Sporosarcina</taxon>
    </lineage>
</organism>
<sequence>MTEKELNWSFKRFNELSGIEVYEMLKLRVAVFVVEQQCPYMEVDGHDMEAVHLFGMRDGEIKAYARLLPAGVKYEEPSLGRVIVHEDQRGKGVSHILMSKAVEFMIKNFHAEKIQLQAQLHLQQLYGSHGFEVIGEPYEDDGIPHIDMLLAKKSFRKVE</sequence>
<keyword evidence="3" id="KW-1185">Reference proteome</keyword>
<dbReference type="Proteomes" id="UP001597231">
    <property type="component" value="Unassembled WGS sequence"/>
</dbReference>
<proteinExistence type="predicted"/>
<protein>
    <submittedName>
        <fullName evidence="2">GNAT family N-acetyltransferase</fullName>
    </submittedName>
</protein>
<dbReference type="Pfam" id="PF13673">
    <property type="entry name" value="Acetyltransf_10"/>
    <property type="match status" value="1"/>
</dbReference>